<evidence type="ECO:0000256" key="2">
    <source>
        <dbReference type="ARBA" id="ARBA00022475"/>
    </source>
</evidence>
<dbReference type="InterPro" id="IPR032807">
    <property type="entry name" value="GNVR"/>
</dbReference>
<organism evidence="9 10">
    <name type="scientific">Idiomarina tyrosinivorans</name>
    <dbReference type="NCBI Taxonomy" id="1445662"/>
    <lineage>
        <taxon>Bacteria</taxon>
        <taxon>Pseudomonadati</taxon>
        <taxon>Pseudomonadota</taxon>
        <taxon>Gammaproteobacteria</taxon>
        <taxon>Alteromonadales</taxon>
        <taxon>Idiomarinaceae</taxon>
        <taxon>Idiomarina</taxon>
    </lineage>
</organism>
<dbReference type="Proteomes" id="UP000287996">
    <property type="component" value="Unassembled WGS sequence"/>
</dbReference>
<evidence type="ECO:0000313" key="9">
    <source>
        <dbReference type="EMBL" id="RUO80275.1"/>
    </source>
</evidence>
<feature type="transmembrane region" description="Helical" evidence="6">
    <location>
        <begin position="291"/>
        <end position="315"/>
    </location>
</feature>
<accession>A0A432ZQR4</accession>
<proteinExistence type="predicted"/>
<reference evidence="9 10" key="1">
    <citation type="journal article" date="2011" name="Front. Microbiol.">
        <title>Genomic signatures of strain selection and enhancement in Bacillus atrophaeus var. globigii, a historical biowarfare simulant.</title>
        <authorList>
            <person name="Gibbons H.S."/>
            <person name="Broomall S.M."/>
            <person name="McNew L.A."/>
            <person name="Daligault H."/>
            <person name="Chapman C."/>
            <person name="Bruce D."/>
            <person name="Karavis M."/>
            <person name="Krepps M."/>
            <person name="McGregor P.A."/>
            <person name="Hong C."/>
            <person name="Park K.H."/>
            <person name="Akmal A."/>
            <person name="Feldman A."/>
            <person name="Lin J.S."/>
            <person name="Chang W.E."/>
            <person name="Higgs B.W."/>
            <person name="Demirev P."/>
            <person name="Lindquist J."/>
            <person name="Liem A."/>
            <person name="Fochler E."/>
            <person name="Read T.D."/>
            <person name="Tapia R."/>
            <person name="Johnson S."/>
            <person name="Bishop-Lilly K.A."/>
            <person name="Detter C."/>
            <person name="Han C."/>
            <person name="Sozhamannan S."/>
            <person name="Rosenzweig C.N."/>
            <person name="Skowronski E.W."/>
        </authorList>
    </citation>
    <scope>NUCLEOTIDE SEQUENCE [LARGE SCALE GENOMIC DNA]</scope>
    <source>
        <strain evidence="9 10">CC-PW-9</strain>
    </source>
</reference>
<dbReference type="Pfam" id="PF13807">
    <property type="entry name" value="GNVR"/>
    <property type="match status" value="1"/>
</dbReference>
<dbReference type="OrthoDB" id="9775724at2"/>
<evidence type="ECO:0000313" key="10">
    <source>
        <dbReference type="Proteomes" id="UP000287996"/>
    </source>
</evidence>
<dbReference type="PANTHER" id="PTHR32309">
    <property type="entry name" value="TYROSINE-PROTEIN KINASE"/>
    <property type="match status" value="1"/>
</dbReference>
<keyword evidence="5 6" id="KW-0472">Membrane</keyword>
<dbReference type="GO" id="GO:0004713">
    <property type="term" value="F:protein tyrosine kinase activity"/>
    <property type="evidence" value="ECO:0007669"/>
    <property type="project" value="TreeGrafter"/>
</dbReference>
<dbReference type="GO" id="GO:0005886">
    <property type="term" value="C:plasma membrane"/>
    <property type="evidence" value="ECO:0007669"/>
    <property type="project" value="UniProtKB-SubCell"/>
</dbReference>
<dbReference type="RefSeq" id="WP_126841773.1">
    <property type="nucleotide sequence ID" value="NZ_PIQH01000005.1"/>
</dbReference>
<keyword evidence="3 6" id="KW-0812">Transmembrane</keyword>
<keyword evidence="4 6" id="KW-1133">Transmembrane helix</keyword>
<dbReference type="PANTHER" id="PTHR32309:SF13">
    <property type="entry name" value="FERRIC ENTEROBACTIN TRANSPORT PROTEIN FEPE"/>
    <property type="match status" value="1"/>
</dbReference>
<gene>
    <name evidence="9" type="ORF">CWI84_06490</name>
</gene>
<dbReference type="AlphaFoldDB" id="A0A432ZQR4"/>
<keyword evidence="2" id="KW-1003">Cell membrane</keyword>
<evidence type="ECO:0000256" key="6">
    <source>
        <dbReference type="SAM" id="Phobius"/>
    </source>
</evidence>
<feature type="domain" description="Polysaccharide chain length determinant N-terminal" evidence="7">
    <location>
        <begin position="24"/>
        <end position="123"/>
    </location>
</feature>
<dbReference type="InterPro" id="IPR003856">
    <property type="entry name" value="LPS_length_determ_N"/>
</dbReference>
<evidence type="ECO:0000256" key="4">
    <source>
        <dbReference type="ARBA" id="ARBA00022989"/>
    </source>
</evidence>
<evidence type="ECO:0000259" key="8">
    <source>
        <dbReference type="Pfam" id="PF13807"/>
    </source>
</evidence>
<sequence>MNTTPSNYRPDSDFPSPHYGPAEDEIDLKELILAIWAGKWWVIAITSVFAVLSVVVALSMTNRYEASVTLAPTEASNGAGNLGQLGGLASLAGLSLGQQPVDKSVMALEVLESRKFLMNFIDKHQLTDEIMAVKGWDLVTNTLHYNRELYNPETGEWLREATPPRQPKPSLLETAKVFHEMLTIEPEGNTGLTVVTLEYFSPVLAKQWVDWLVSDLNQTMRERQQQEAQRSINYLNEQLTKTRVSEFRSVLYDLIEEQTKTLMFTEVRDEYVFQTVDPAVVAEKRSSPRRALICILGTFVGGVLAVMFVVIRYFWKKG</sequence>
<evidence type="ECO:0000256" key="1">
    <source>
        <dbReference type="ARBA" id="ARBA00004651"/>
    </source>
</evidence>
<feature type="domain" description="Tyrosine-protein kinase G-rich" evidence="8">
    <location>
        <begin position="274"/>
        <end position="313"/>
    </location>
</feature>
<comment type="caution">
    <text evidence="9">The sequence shown here is derived from an EMBL/GenBank/DDBJ whole genome shotgun (WGS) entry which is preliminary data.</text>
</comment>
<evidence type="ECO:0000259" key="7">
    <source>
        <dbReference type="Pfam" id="PF02706"/>
    </source>
</evidence>
<evidence type="ECO:0000256" key="3">
    <source>
        <dbReference type="ARBA" id="ARBA00022692"/>
    </source>
</evidence>
<dbReference type="Pfam" id="PF02706">
    <property type="entry name" value="Wzz"/>
    <property type="match status" value="1"/>
</dbReference>
<evidence type="ECO:0000256" key="5">
    <source>
        <dbReference type="ARBA" id="ARBA00023136"/>
    </source>
</evidence>
<dbReference type="InterPro" id="IPR050445">
    <property type="entry name" value="Bact_polysacc_biosynth/exp"/>
</dbReference>
<name>A0A432ZQR4_9GAMM</name>
<protein>
    <submittedName>
        <fullName evidence="9">LPS O-antigen length regulator</fullName>
    </submittedName>
</protein>
<dbReference type="EMBL" id="PIQH01000005">
    <property type="protein sequence ID" value="RUO80275.1"/>
    <property type="molecule type" value="Genomic_DNA"/>
</dbReference>
<comment type="subcellular location">
    <subcellularLocation>
        <location evidence="1">Cell membrane</location>
        <topology evidence="1">Multi-pass membrane protein</topology>
    </subcellularLocation>
</comment>
<feature type="transmembrane region" description="Helical" evidence="6">
    <location>
        <begin position="40"/>
        <end position="60"/>
    </location>
</feature>
<keyword evidence="10" id="KW-1185">Reference proteome</keyword>